<proteinExistence type="predicted"/>
<reference evidence="2 3" key="1">
    <citation type="journal article" date="2017" name="ISME J.">
        <title>Energy and carbon metabolisms in a deep terrestrial subsurface fluid microbial community.</title>
        <authorList>
            <person name="Momper L."/>
            <person name="Jungbluth S.P."/>
            <person name="Lee M.D."/>
            <person name="Amend J.P."/>
        </authorList>
    </citation>
    <scope>NUCLEOTIDE SEQUENCE [LARGE SCALE GENOMIC DNA]</scope>
    <source>
        <strain evidence="2">SURF_5</strain>
    </source>
</reference>
<dbReference type="Proteomes" id="UP000265882">
    <property type="component" value="Unassembled WGS sequence"/>
</dbReference>
<keyword evidence="1" id="KW-1133">Transmembrane helix</keyword>
<evidence type="ECO:0000256" key="1">
    <source>
        <dbReference type="SAM" id="Phobius"/>
    </source>
</evidence>
<dbReference type="PROSITE" id="PS00409">
    <property type="entry name" value="PROKAR_NTER_METHYL"/>
    <property type="match status" value="1"/>
</dbReference>
<dbReference type="InterPro" id="IPR012902">
    <property type="entry name" value="N_methyl_site"/>
</dbReference>
<evidence type="ECO:0008006" key="4">
    <source>
        <dbReference type="Google" id="ProtNLM"/>
    </source>
</evidence>
<name>A0A3A4NT22_ABYX5</name>
<keyword evidence="1" id="KW-0812">Transmembrane</keyword>
<organism evidence="2 3">
    <name type="scientific">Abyssobacteria bacterium (strain SURF_5)</name>
    <dbReference type="NCBI Taxonomy" id="2093360"/>
    <lineage>
        <taxon>Bacteria</taxon>
        <taxon>Pseudomonadati</taxon>
        <taxon>Candidatus Hydrogenedentota</taxon>
        <taxon>Candidatus Abyssobacteria</taxon>
    </lineage>
</organism>
<comment type="caution">
    <text evidence="2">The sequence shown here is derived from an EMBL/GenBank/DDBJ whole genome shotgun (WGS) entry which is preliminary data.</text>
</comment>
<dbReference type="EMBL" id="QZKU01000094">
    <property type="protein sequence ID" value="RJP18974.1"/>
    <property type="molecule type" value="Genomic_DNA"/>
</dbReference>
<dbReference type="AlphaFoldDB" id="A0A3A4NT22"/>
<keyword evidence="1" id="KW-0472">Membrane</keyword>
<sequence length="167" mass="17933">MSQIKTARNEAGFTLVELALTVVIALVISIMVVRFWITTSEAFILDTNIVTLKQQSERTIEIMSEKIRRANAATIVVSNGNSTIDFVDTFDGAAVRYEFQPPAPGGPPWGQIVQTASGMQVVLASYVENLQFTATPTGLVSVTAAFQTGSGNAQSRLTSQFSASARN</sequence>
<gene>
    <name evidence="2" type="ORF">C4520_13565</name>
</gene>
<feature type="transmembrane region" description="Helical" evidence="1">
    <location>
        <begin position="12"/>
        <end position="37"/>
    </location>
</feature>
<evidence type="ECO:0000313" key="2">
    <source>
        <dbReference type="EMBL" id="RJP18974.1"/>
    </source>
</evidence>
<evidence type="ECO:0000313" key="3">
    <source>
        <dbReference type="Proteomes" id="UP000265882"/>
    </source>
</evidence>
<accession>A0A3A4NT22</accession>
<protein>
    <recommendedName>
        <fullName evidence="4">Prepilin-type N-terminal cleavage/methylation domain-containing protein</fullName>
    </recommendedName>
</protein>